<dbReference type="Pfam" id="PF00984">
    <property type="entry name" value="UDPG_MGDP_dh"/>
    <property type="match status" value="1"/>
</dbReference>
<evidence type="ECO:0000259" key="5">
    <source>
        <dbReference type="Pfam" id="PF03721"/>
    </source>
</evidence>
<feature type="compositionally biased region" description="Polar residues" evidence="3">
    <location>
        <begin position="45"/>
        <end position="62"/>
    </location>
</feature>
<keyword evidence="7" id="KW-1185">Reference proteome</keyword>
<dbReference type="InterPro" id="IPR017476">
    <property type="entry name" value="UDP-Glc/GDP-Man"/>
</dbReference>
<dbReference type="GO" id="GO:0000271">
    <property type="term" value="P:polysaccharide biosynthetic process"/>
    <property type="evidence" value="ECO:0007669"/>
    <property type="project" value="InterPro"/>
</dbReference>
<dbReference type="InterPro" id="IPR028359">
    <property type="entry name" value="UDP_ManNAc/GlcNAc_DH"/>
</dbReference>
<feature type="domain" description="UDP-glucose/GDP-mannose dehydrogenase dimerisation" evidence="4">
    <location>
        <begin position="248"/>
        <end position="320"/>
    </location>
</feature>
<dbReference type="PANTHER" id="PTHR43491">
    <property type="entry name" value="UDP-N-ACETYL-D-MANNOSAMINE DEHYDROGENASE"/>
    <property type="match status" value="1"/>
</dbReference>
<gene>
    <name evidence="6" type="ORF">ACRE_053090</name>
</gene>
<proteinExistence type="inferred from homology"/>
<dbReference type="SUPFAM" id="SSF51735">
    <property type="entry name" value="NAD(P)-binding Rossmann-fold domains"/>
    <property type="match status" value="1"/>
</dbReference>
<dbReference type="PANTHER" id="PTHR43491:SF2">
    <property type="entry name" value="UDP-N-ACETYL-D-MANNOSAMINE DEHYDROGENASE"/>
    <property type="match status" value="1"/>
</dbReference>
<sequence length="454" mass="49718">MAQVLAASQIKPGSKHLDHKVPDAGGGDEFPWSYLDADFYPDTPPTSVSDGHNELGSPSTPVQPEDEPVIAVLGVGYVGTHLVESFSSRYSVIGFDVSHLRVRQLRDQYRYNEALEFTDNARDLTRATHFLISVPTLLRPDRTIDSSYLRDAIKTVGTVARRGSTVVIESSVAVGMTRQLLGPLAEASGFFAGMSPERVDPGRVHPPVQSIPKIISGLDDVIPGSLNAISRVYRNVFDNVVAVSKPEVAEMMKLYENCQRMVCIAYANEMADACISHGIDPYEVCDAAATKPFGYMPYTPGVGVGGHCIPVNPFYLLSNSSFPLLESATNAMWSRPARIAERALASLRQGPKKPGLPRVLVVGMAFKIGQTSLSNSPGLELAKHLVVSQEADVAWADALVPQDAIPQIPRLADDDWRKDTLEKFSLIIVTLRQRDMNFDVLDELEDARVELWCR</sequence>
<dbReference type="GO" id="GO:0016616">
    <property type="term" value="F:oxidoreductase activity, acting on the CH-OH group of donors, NAD or NADP as acceptor"/>
    <property type="evidence" value="ECO:0007669"/>
    <property type="project" value="InterPro"/>
</dbReference>
<feature type="domain" description="UDP-glucose/GDP-mannose dehydrogenase N-terminal" evidence="5">
    <location>
        <begin position="70"/>
        <end position="220"/>
    </location>
</feature>
<dbReference type="OrthoDB" id="5059218at2759"/>
<dbReference type="AlphaFoldDB" id="A0A086T3L1"/>
<protein>
    <submittedName>
        <fullName evidence="6">UDP-N-acetyl-D-glucosamine 6-dehydrogenase-like protein</fullName>
    </submittedName>
</protein>
<dbReference type="GO" id="GO:0016628">
    <property type="term" value="F:oxidoreductase activity, acting on the CH-CH group of donors, NAD or NADP as acceptor"/>
    <property type="evidence" value="ECO:0007669"/>
    <property type="project" value="InterPro"/>
</dbReference>
<dbReference type="STRING" id="857340.A0A086T3L1"/>
<organism evidence="6 7">
    <name type="scientific">Hapsidospora chrysogenum (strain ATCC 11550 / CBS 779.69 / DSM 880 / IAM 14645 / JCM 23072 / IMI 49137)</name>
    <name type="common">Acremonium chrysogenum</name>
    <dbReference type="NCBI Taxonomy" id="857340"/>
    <lineage>
        <taxon>Eukaryota</taxon>
        <taxon>Fungi</taxon>
        <taxon>Dikarya</taxon>
        <taxon>Ascomycota</taxon>
        <taxon>Pezizomycotina</taxon>
        <taxon>Sordariomycetes</taxon>
        <taxon>Hypocreomycetidae</taxon>
        <taxon>Hypocreales</taxon>
        <taxon>Bionectriaceae</taxon>
        <taxon>Hapsidospora</taxon>
    </lineage>
</organism>
<dbReference type="GO" id="GO:0051287">
    <property type="term" value="F:NAD binding"/>
    <property type="evidence" value="ECO:0007669"/>
    <property type="project" value="InterPro"/>
</dbReference>
<evidence type="ECO:0000256" key="1">
    <source>
        <dbReference type="ARBA" id="ARBA00006601"/>
    </source>
</evidence>
<dbReference type="HOGENOM" id="CLU_023810_0_1_1"/>
<evidence type="ECO:0000256" key="3">
    <source>
        <dbReference type="SAM" id="MobiDB-lite"/>
    </source>
</evidence>
<evidence type="ECO:0000313" key="7">
    <source>
        <dbReference type="Proteomes" id="UP000029964"/>
    </source>
</evidence>
<comment type="similarity">
    <text evidence="1 2">Belongs to the UDP-glucose/GDP-mannose dehydrogenase family.</text>
</comment>
<evidence type="ECO:0000313" key="6">
    <source>
        <dbReference type="EMBL" id="KFH43943.1"/>
    </source>
</evidence>
<dbReference type="PIRSF" id="PIRSF500136">
    <property type="entry name" value="UDP_ManNAc_DH"/>
    <property type="match status" value="1"/>
</dbReference>
<feature type="region of interest" description="Disordered" evidence="3">
    <location>
        <begin position="43"/>
        <end position="65"/>
    </location>
</feature>
<dbReference type="EMBL" id="JPKY01000058">
    <property type="protein sequence ID" value="KFH43943.1"/>
    <property type="molecule type" value="Genomic_DNA"/>
</dbReference>
<dbReference type="NCBIfam" id="TIGR03026">
    <property type="entry name" value="NDP-sugDHase"/>
    <property type="match status" value="1"/>
</dbReference>
<accession>A0A086T3L1</accession>
<dbReference type="InterPro" id="IPR036291">
    <property type="entry name" value="NAD(P)-bd_dom_sf"/>
</dbReference>
<dbReference type="Proteomes" id="UP000029964">
    <property type="component" value="Unassembled WGS sequence"/>
</dbReference>
<dbReference type="InterPro" id="IPR014026">
    <property type="entry name" value="UDP-Glc/GDP-Man_DH_dimer"/>
</dbReference>
<dbReference type="SUPFAM" id="SSF48179">
    <property type="entry name" value="6-phosphogluconate dehydrogenase C-terminal domain-like"/>
    <property type="match status" value="1"/>
</dbReference>
<dbReference type="PIRSF" id="PIRSF000124">
    <property type="entry name" value="UDPglc_GDPman_dh"/>
    <property type="match status" value="1"/>
</dbReference>
<comment type="caution">
    <text evidence="6">The sequence shown here is derived from an EMBL/GenBank/DDBJ whole genome shotgun (WGS) entry which is preliminary data.</text>
</comment>
<dbReference type="Pfam" id="PF03721">
    <property type="entry name" value="UDPG_MGDP_dh_N"/>
    <property type="match status" value="1"/>
</dbReference>
<name>A0A086T3L1_HAPC1</name>
<evidence type="ECO:0000259" key="4">
    <source>
        <dbReference type="Pfam" id="PF00984"/>
    </source>
</evidence>
<dbReference type="InterPro" id="IPR001732">
    <property type="entry name" value="UDP-Glc/GDP-Man_DH_N"/>
</dbReference>
<dbReference type="Gene3D" id="3.40.50.720">
    <property type="entry name" value="NAD(P)-binding Rossmann-like Domain"/>
    <property type="match status" value="2"/>
</dbReference>
<evidence type="ECO:0000256" key="2">
    <source>
        <dbReference type="PIRNR" id="PIRNR000124"/>
    </source>
</evidence>
<dbReference type="InterPro" id="IPR008927">
    <property type="entry name" value="6-PGluconate_DH-like_C_sf"/>
</dbReference>
<reference evidence="7" key="1">
    <citation type="journal article" date="2014" name="Genome Announc.">
        <title>Genome sequence and annotation of Acremonium chrysogenum, producer of the beta-lactam antibiotic cephalosporin C.</title>
        <authorList>
            <person name="Terfehr D."/>
            <person name="Dahlmann T.A."/>
            <person name="Specht T."/>
            <person name="Zadra I."/>
            <person name="Kuernsteiner H."/>
            <person name="Kueck U."/>
        </authorList>
    </citation>
    <scope>NUCLEOTIDE SEQUENCE [LARGE SCALE GENOMIC DNA]</scope>
    <source>
        <strain evidence="7">ATCC 11550 / CBS 779.69 / DSM 880 / IAM 14645 / JCM 23072 / IMI 49137</strain>
    </source>
</reference>